<evidence type="ECO:0000256" key="1">
    <source>
        <dbReference type="SAM" id="Phobius"/>
    </source>
</evidence>
<comment type="caution">
    <text evidence="2">The sequence shown here is derived from an EMBL/GenBank/DDBJ whole genome shotgun (WGS) entry which is preliminary data.</text>
</comment>
<dbReference type="Proteomes" id="UP001204151">
    <property type="component" value="Unassembled WGS sequence"/>
</dbReference>
<keyword evidence="3" id="KW-1185">Reference proteome</keyword>
<keyword evidence="1" id="KW-0472">Membrane</keyword>
<proteinExistence type="predicted"/>
<feature type="transmembrane region" description="Helical" evidence="1">
    <location>
        <begin position="50"/>
        <end position="69"/>
    </location>
</feature>
<keyword evidence="1" id="KW-0812">Transmembrane</keyword>
<dbReference type="Pfam" id="PF03988">
    <property type="entry name" value="DUF347"/>
    <property type="match status" value="4"/>
</dbReference>
<reference evidence="2 3" key="1">
    <citation type="submission" date="2022-08" db="EMBL/GenBank/DDBJ databases">
        <title>Reclassification of Massilia species as members of the genera Telluria, Duganella, Pseudoduganella, Mokoshia gen. nov. and Zemynaea gen. nov. using orthogonal and non-orthogonal genome-based approaches.</title>
        <authorList>
            <person name="Bowman J.P."/>
        </authorList>
    </citation>
    <scope>NUCLEOTIDE SEQUENCE [LARGE SCALE GENOMIC DNA]</scope>
    <source>
        <strain evidence="2 3">JCM 31316</strain>
    </source>
</reference>
<dbReference type="RefSeq" id="WP_258818922.1">
    <property type="nucleotide sequence ID" value="NZ_JANUGW010000020.1"/>
</dbReference>
<sequence length="260" mass="27906">MNKLPMSGSEGWLNKVPEITLSFWIIKIMSTTVGETGADFLAVNAGLGQGITRTVMAALLAAALFAQLHTRRYTPWIYWLTVVLVSVVGTQITDLLTDGLGISLYISTSVFAAALAMIFFAWYRVERTLSIRDIVTRSRELFYWAAVLCTFALGTAAGDLATEALGLGFTWGAVVFGALIGITYAAWRMGNNAVLTFWIGYVLTRPYGAALGDLLTQAKTYGGLGMGAMWTSALFLSVIVMLVAVAQIGMNGSRSAQGAE</sequence>
<evidence type="ECO:0000313" key="2">
    <source>
        <dbReference type="EMBL" id="MCS0584363.1"/>
    </source>
</evidence>
<feature type="transmembrane region" description="Helical" evidence="1">
    <location>
        <begin position="227"/>
        <end position="246"/>
    </location>
</feature>
<protein>
    <recommendedName>
        <fullName evidence="4">Membrane-anchored protein</fullName>
    </recommendedName>
</protein>
<dbReference type="EMBL" id="JANUGW010000020">
    <property type="protein sequence ID" value="MCS0584363.1"/>
    <property type="molecule type" value="Genomic_DNA"/>
</dbReference>
<feature type="transmembrane region" description="Helical" evidence="1">
    <location>
        <begin position="76"/>
        <end position="96"/>
    </location>
</feature>
<gene>
    <name evidence="2" type="ORF">NX784_22485</name>
</gene>
<accession>A0ABT1ZWQ4</accession>
<evidence type="ECO:0008006" key="4">
    <source>
        <dbReference type="Google" id="ProtNLM"/>
    </source>
</evidence>
<name>A0ABT1ZWQ4_9BURK</name>
<feature type="transmembrane region" description="Helical" evidence="1">
    <location>
        <begin position="194"/>
        <end position="215"/>
    </location>
</feature>
<feature type="transmembrane region" description="Helical" evidence="1">
    <location>
        <begin position="164"/>
        <end position="187"/>
    </location>
</feature>
<feature type="transmembrane region" description="Helical" evidence="1">
    <location>
        <begin position="102"/>
        <end position="121"/>
    </location>
</feature>
<keyword evidence="1" id="KW-1133">Transmembrane helix</keyword>
<feature type="transmembrane region" description="Helical" evidence="1">
    <location>
        <begin position="141"/>
        <end position="158"/>
    </location>
</feature>
<evidence type="ECO:0000313" key="3">
    <source>
        <dbReference type="Proteomes" id="UP001204151"/>
    </source>
</evidence>
<organism evidence="2 3">
    <name type="scientific">Massilia pinisoli</name>
    <dbReference type="NCBI Taxonomy" id="1772194"/>
    <lineage>
        <taxon>Bacteria</taxon>
        <taxon>Pseudomonadati</taxon>
        <taxon>Pseudomonadota</taxon>
        <taxon>Betaproteobacteria</taxon>
        <taxon>Burkholderiales</taxon>
        <taxon>Oxalobacteraceae</taxon>
        <taxon>Telluria group</taxon>
        <taxon>Massilia</taxon>
    </lineage>
</organism>
<dbReference type="InterPro" id="IPR007136">
    <property type="entry name" value="DUF347"/>
</dbReference>